<dbReference type="GO" id="GO:0000978">
    <property type="term" value="F:RNA polymerase II cis-regulatory region sequence-specific DNA binding"/>
    <property type="evidence" value="ECO:0007669"/>
    <property type="project" value="TreeGrafter"/>
</dbReference>
<evidence type="ECO:0000313" key="11">
    <source>
        <dbReference type="Proteomes" id="UP000887116"/>
    </source>
</evidence>
<comment type="subcellular location">
    <subcellularLocation>
        <location evidence="1">Nucleus</location>
    </subcellularLocation>
</comment>
<reference evidence="10" key="1">
    <citation type="submission" date="2020-07" db="EMBL/GenBank/DDBJ databases">
        <title>Multicomponent nature underlies the extraordinary mechanical properties of spider dragline silk.</title>
        <authorList>
            <person name="Kono N."/>
            <person name="Nakamura H."/>
            <person name="Mori M."/>
            <person name="Yoshida Y."/>
            <person name="Ohtoshi R."/>
            <person name="Malay A.D."/>
            <person name="Moran D.A.P."/>
            <person name="Tomita M."/>
            <person name="Numata K."/>
            <person name="Arakawa K."/>
        </authorList>
    </citation>
    <scope>NUCLEOTIDE SEQUENCE</scope>
</reference>
<feature type="domain" description="C2H2-type" evidence="9">
    <location>
        <begin position="198"/>
        <end position="225"/>
    </location>
</feature>
<evidence type="ECO:0000256" key="1">
    <source>
        <dbReference type="ARBA" id="ARBA00004123"/>
    </source>
</evidence>
<dbReference type="PANTHER" id="PTHR10032:SF272">
    <property type="entry name" value="OVO-LIKE ZINC FINGER 1A-RELATED"/>
    <property type="match status" value="1"/>
</dbReference>
<evidence type="ECO:0000256" key="2">
    <source>
        <dbReference type="ARBA" id="ARBA00022723"/>
    </source>
</evidence>
<evidence type="ECO:0000256" key="7">
    <source>
        <dbReference type="PROSITE-ProRule" id="PRU00042"/>
    </source>
</evidence>
<feature type="compositionally biased region" description="Basic and acidic residues" evidence="8">
    <location>
        <begin position="14"/>
        <end position="28"/>
    </location>
</feature>
<dbReference type="Gene3D" id="3.30.160.60">
    <property type="entry name" value="Classic Zinc Finger"/>
    <property type="match status" value="2"/>
</dbReference>
<organism evidence="10 11">
    <name type="scientific">Trichonephila clavata</name>
    <name type="common">Joro spider</name>
    <name type="synonym">Nephila clavata</name>
    <dbReference type="NCBI Taxonomy" id="2740835"/>
    <lineage>
        <taxon>Eukaryota</taxon>
        <taxon>Metazoa</taxon>
        <taxon>Ecdysozoa</taxon>
        <taxon>Arthropoda</taxon>
        <taxon>Chelicerata</taxon>
        <taxon>Arachnida</taxon>
        <taxon>Araneae</taxon>
        <taxon>Araneomorphae</taxon>
        <taxon>Entelegynae</taxon>
        <taxon>Araneoidea</taxon>
        <taxon>Nephilidae</taxon>
        <taxon>Trichonephila</taxon>
    </lineage>
</organism>
<dbReference type="SUPFAM" id="SSF57667">
    <property type="entry name" value="beta-beta-alpha zinc fingers"/>
    <property type="match status" value="1"/>
</dbReference>
<dbReference type="PROSITE" id="PS50157">
    <property type="entry name" value="ZINC_FINGER_C2H2_2"/>
    <property type="match status" value="2"/>
</dbReference>
<evidence type="ECO:0000256" key="5">
    <source>
        <dbReference type="ARBA" id="ARBA00022833"/>
    </source>
</evidence>
<feature type="domain" description="C2H2-type" evidence="9">
    <location>
        <begin position="226"/>
        <end position="253"/>
    </location>
</feature>
<dbReference type="GO" id="GO:0009913">
    <property type="term" value="P:epidermal cell differentiation"/>
    <property type="evidence" value="ECO:0007669"/>
    <property type="project" value="TreeGrafter"/>
</dbReference>
<dbReference type="GO" id="GO:0005634">
    <property type="term" value="C:nucleus"/>
    <property type="evidence" value="ECO:0007669"/>
    <property type="project" value="UniProtKB-SubCell"/>
</dbReference>
<dbReference type="PANTHER" id="PTHR10032">
    <property type="entry name" value="ZINC FINGER PROTEIN WITH KRAB AND SCAN DOMAINS"/>
    <property type="match status" value="1"/>
</dbReference>
<evidence type="ECO:0000313" key="10">
    <source>
        <dbReference type="EMBL" id="GFR28559.1"/>
    </source>
</evidence>
<dbReference type="GO" id="GO:0008270">
    <property type="term" value="F:zinc ion binding"/>
    <property type="evidence" value="ECO:0007669"/>
    <property type="project" value="UniProtKB-KW"/>
</dbReference>
<keyword evidence="4 7" id="KW-0863">Zinc-finger</keyword>
<keyword evidence="2" id="KW-0479">Metal-binding</keyword>
<keyword evidence="3" id="KW-0677">Repeat</keyword>
<dbReference type="FunFam" id="3.30.160.60:FF:000245">
    <property type="entry name" value="zinc finger protein Gfi-1"/>
    <property type="match status" value="1"/>
</dbReference>
<dbReference type="FunFam" id="3.30.160.60:FF:000208">
    <property type="entry name" value="zinc finger protein Gfi-1b"/>
    <property type="match status" value="1"/>
</dbReference>
<dbReference type="GO" id="GO:0000981">
    <property type="term" value="F:DNA-binding transcription factor activity, RNA polymerase II-specific"/>
    <property type="evidence" value="ECO:0007669"/>
    <property type="project" value="TreeGrafter"/>
</dbReference>
<comment type="caution">
    <text evidence="10">The sequence shown here is derived from an EMBL/GenBank/DDBJ whole genome shotgun (WGS) entry which is preliminary data.</text>
</comment>
<dbReference type="InterPro" id="IPR013087">
    <property type="entry name" value="Znf_C2H2_type"/>
</dbReference>
<feature type="region of interest" description="Disordered" evidence="8">
    <location>
        <begin position="1"/>
        <end position="28"/>
    </location>
</feature>
<dbReference type="InterPro" id="IPR027756">
    <property type="entry name" value="Ovo-like"/>
</dbReference>
<evidence type="ECO:0000259" key="9">
    <source>
        <dbReference type="PROSITE" id="PS50157"/>
    </source>
</evidence>
<dbReference type="Pfam" id="PF00096">
    <property type="entry name" value="zf-C2H2"/>
    <property type="match status" value="2"/>
</dbReference>
<sequence length="410" mass="46544">MQEVQDEPCGDFKWASEHVDADAEKPEPRHSFRYSIEYLLKKDPPSKPESKPVRETNFVPDFTTETKPFSRASWSDKPISRNRGGKGDLSAHTTFLTFVPQRLGFSFGSLPPQDPSEVQQPLPTTIDHSSQEQRKIPTCEERCICGFPCHNKSWTLSSEHMHFAAAFKKSSPYIPCSTAIGQQQCSSKPVGTMPEKNFVCKQCGKGFKRSSTLSTHLLIHSDIRPYPCQFCGKRFHQKSDMKKHTFIHTGCNEVNENQTICFYAYATFTWDIIIIKVHHVKQFTSGFEPKYSARSLISVWCVARPSVSPPTSSRTPESTRASSLLPASPAAGLSSVKLTFEDTETPSIWRTWDPSIYSTTPGSGDWVSPIPVLYPYIFPIRWHDSLIERESFGLMKRMEGKKERDREMEV</sequence>
<accession>A0A8X6HRA3</accession>
<dbReference type="InterPro" id="IPR036236">
    <property type="entry name" value="Znf_C2H2_sf"/>
</dbReference>
<evidence type="ECO:0000256" key="4">
    <source>
        <dbReference type="ARBA" id="ARBA00022771"/>
    </source>
</evidence>
<evidence type="ECO:0000256" key="6">
    <source>
        <dbReference type="ARBA" id="ARBA00023242"/>
    </source>
</evidence>
<feature type="region of interest" description="Disordered" evidence="8">
    <location>
        <begin position="306"/>
        <end position="326"/>
    </location>
</feature>
<dbReference type="PROSITE" id="PS00028">
    <property type="entry name" value="ZINC_FINGER_C2H2_1"/>
    <property type="match status" value="2"/>
</dbReference>
<proteinExistence type="predicted"/>
<dbReference type="SMART" id="SM00355">
    <property type="entry name" value="ZnF_C2H2"/>
    <property type="match status" value="2"/>
</dbReference>
<dbReference type="OrthoDB" id="6155966at2759"/>
<keyword evidence="6" id="KW-0539">Nucleus</keyword>
<protein>
    <submittedName>
        <fullName evidence="10">Zinc finger protein sens</fullName>
    </submittedName>
</protein>
<keyword evidence="11" id="KW-1185">Reference proteome</keyword>
<gene>
    <name evidence="10" type="primary">sens</name>
    <name evidence="10" type="ORF">TNCT_214551</name>
</gene>
<keyword evidence="5" id="KW-0862">Zinc</keyword>
<dbReference type="AlphaFoldDB" id="A0A8X6HRA3"/>
<dbReference type="EMBL" id="BMAO01009079">
    <property type="protein sequence ID" value="GFR28559.1"/>
    <property type="molecule type" value="Genomic_DNA"/>
</dbReference>
<evidence type="ECO:0000256" key="3">
    <source>
        <dbReference type="ARBA" id="ARBA00022737"/>
    </source>
</evidence>
<dbReference type="Proteomes" id="UP000887116">
    <property type="component" value="Unassembled WGS sequence"/>
</dbReference>
<name>A0A8X6HRA3_TRICU</name>
<evidence type="ECO:0000256" key="8">
    <source>
        <dbReference type="SAM" id="MobiDB-lite"/>
    </source>
</evidence>